<dbReference type="PROSITE" id="PS51841">
    <property type="entry name" value="LTD"/>
    <property type="match status" value="1"/>
</dbReference>
<dbReference type="AlphaFoldDB" id="A0A3B7MV68"/>
<evidence type="ECO:0000256" key="2">
    <source>
        <dbReference type="SAM" id="SignalP"/>
    </source>
</evidence>
<sequence length="571" mass="62434">MTVKLLAVLLLAPIAMLRAQTSRPFDIVMTELFPDPSPPVALPNNEFIELKNVSGHTINLKGWKLSDGTATATIQANVDIGVDSFVIICPNSAVPLFSTMGTTIGVSNFPSLNNDADIITLYAPEGNTIHAVAYTDQWYRNPLKAAGGWTLEMVDPRNPCTGAANWKASVDPHGGSPGRENSVAGNNHDEMPPALLRTYTIDSITLVAVFDESLDSTAAADPHRYTLSHTIGHPVSAVPLAPLFHEVVLKLAAPLNPNEVYQLTTKELTDCSANAIGMMNIAKAGLPVPADTQAIIINELLFDPPSGGSDYIELYNRSRKVVDLKQLYVANRSAAGVLSGMQQLSAESRLFFPGEYMVVTEDGAWLQQQYNVKDPAAVIQLSSLPSLPDDKGTLVLIDWQGAPIDELQYDRKWHFSLITDEEGVALERIDYSKPAQDSHNWMSAASTAGFGTPGYRNSQFRADLQAKGMVTITPTLFSPDNDGFDDFATIQYQMTEPGYVTNITFFDASGRAVRHLARNATLGREGVFRWDGLDNNRRSLPVGTYIMYAEIFNTQGKTKKIRNTVTLIRRL</sequence>
<reference evidence="4 5" key="1">
    <citation type="submission" date="2018-09" db="EMBL/GenBank/DDBJ databases">
        <title>Genome sequencing of strain 6GH32-13.</title>
        <authorList>
            <person name="Weon H.-Y."/>
            <person name="Heo J."/>
            <person name="Kwon S.-W."/>
        </authorList>
    </citation>
    <scope>NUCLEOTIDE SEQUENCE [LARGE SCALE GENOMIC DNA]</scope>
    <source>
        <strain evidence="4 5">5GH32-13</strain>
    </source>
</reference>
<evidence type="ECO:0000313" key="5">
    <source>
        <dbReference type="Proteomes" id="UP000263900"/>
    </source>
</evidence>
<gene>
    <name evidence="4" type="ORF">D3H65_24300</name>
</gene>
<dbReference type="Proteomes" id="UP000263900">
    <property type="component" value="Chromosome"/>
</dbReference>
<protein>
    <recommendedName>
        <fullName evidence="3">LTD domain-containing protein</fullName>
    </recommendedName>
</protein>
<dbReference type="OrthoDB" id="9758406at2"/>
<dbReference type="Pfam" id="PF13585">
    <property type="entry name" value="CHU_C"/>
    <property type="match status" value="1"/>
</dbReference>
<feature type="signal peptide" evidence="2">
    <location>
        <begin position="1"/>
        <end position="19"/>
    </location>
</feature>
<dbReference type="Gene3D" id="2.60.40.1220">
    <property type="match status" value="1"/>
</dbReference>
<keyword evidence="5" id="KW-1185">Reference proteome</keyword>
<organism evidence="4 5">
    <name type="scientific">Paraflavitalea soli</name>
    <dbReference type="NCBI Taxonomy" id="2315862"/>
    <lineage>
        <taxon>Bacteria</taxon>
        <taxon>Pseudomonadati</taxon>
        <taxon>Bacteroidota</taxon>
        <taxon>Chitinophagia</taxon>
        <taxon>Chitinophagales</taxon>
        <taxon>Chitinophagaceae</taxon>
        <taxon>Paraflavitalea</taxon>
    </lineage>
</organism>
<dbReference type="RefSeq" id="WP_119052793.1">
    <property type="nucleotide sequence ID" value="NZ_CP032157.1"/>
</dbReference>
<dbReference type="InterPro" id="IPR036415">
    <property type="entry name" value="Lamin_tail_dom_sf"/>
</dbReference>
<proteinExistence type="predicted"/>
<evidence type="ECO:0000313" key="4">
    <source>
        <dbReference type="EMBL" id="AXY76916.1"/>
    </source>
</evidence>
<dbReference type="Gene3D" id="2.60.40.1260">
    <property type="entry name" value="Lamin Tail domain"/>
    <property type="match status" value="1"/>
</dbReference>
<feature type="domain" description="LTD" evidence="3">
    <location>
        <begin position="12"/>
        <end position="136"/>
    </location>
</feature>
<name>A0A3B7MV68_9BACT</name>
<dbReference type="Pfam" id="PF00932">
    <property type="entry name" value="LTD"/>
    <property type="match status" value="2"/>
</dbReference>
<evidence type="ECO:0000256" key="1">
    <source>
        <dbReference type="ARBA" id="ARBA00022729"/>
    </source>
</evidence>
<dbReference type="EMBL" id="CP032157">
    <property type="protein sequence ID" value="AXY76916.1"/>
    <property type="molecule type" value="Genomic_DNA"/>
</dbReference>
<dbReference type="Gene3D" id="2.60.40.4070">
    <property type="match status" value="1"/>
</dbReference>
<dbReference type="SUPFAM" id="SSF74853">
    <property type="entry name" value="Lamin A/C globular tail domain"/>
    <property type="match status" value="1"/>
</dbReference>
<dbReference type="InterPro" id="IPR001322">
    <property type="entry name" value="Lamin_tail_dom"/>
</dbReference>
<evidence type="ECO:0000259" key="3">
    <source>
        <dbReference type="PROSITE" id="PS51841"/>
    </source>
</evidence>
<keyword evidence="1 2" id="KW-0732">Signal</keyword>
<dbReference type="KEGG" id="pseg:D3H65_24300"/>
<feature type="chain" id="PRO_5017637503" description="LTD domain-containing protein" evidence="2">
    <location>
        <begin position="20"/>
        <end position="571"/>
    </location>
</feature>
<accession>A0A3B7MV68</accession>
<dbReference type="InterPro" id="IPR014755">
    <property type="entry name" value="Cu-Rt/internalin_Ig-like"/>
</dbReference>